<dbReference type="InterPro" id="IPR043472">
    <property type="entry name" value="Macro_dom-like"/>
</dbReference>
<accession>A0A1E7Q6P8</accession>
<dbReference type="Proteomes" id="UP000242258">
    <property type="component" value="Unassembled WGS sequence"/>
</dbReference>
<comment type="caution">
    <text evidence="8">The sequence shown here is derived from an EMBL/GenBank/DDBJ whole genome shotgun (WGS) entry which is preliminary data.</text>
</comment>
<name>A0A1E7Q6P8_9GAMM</name>
<evidence type="ECO:0000256" key="6">
    <source>
        <dbReference type="SAM" id="SignalP"/>
    </source>
</evidence>
<dbReference type="InterPro" id="IPR000819">
    <property type="entry name" value="Peptidase_M17_C"/>
</dbReference>
<dbReference type="AlphaFoldDB" id="A0A1E7Q6P8"/>
<dbReference type="InterPro" id="IPR011356">
    <property type="entry name" value="Leucine_aapep/pepB"/>
</dbReference>
<evidence type="ECO:0000256" key="5">
    <source>
        <dbReference type="ARBA" id="ARBA00023211"/>
    </source>
</evidence>
<dbReference type="CDD" id="cd00433">
    <property type="entry name" value="Peptidase_M17"/>
    <property type="match status" value="1"/>
</dbReference>
<dbReference type="SUPFAM" id="SSF53187">
    <property type="entry name" value="Zn-dependent exopeptidases"/>
    <property type="match status" value="1"/>
</dbReference>
<dbReference type="EMBL" id="MKEK01000001">
    <property type="protein sequence ID" value="OEY69718.1"/>
    <property type="molecule type" value="Genomic_DNA"/>
</dbReference>
<feature type="signal peptide" evidence="6">
    <location>
        <begin position="1"/>
        <end position="25"/>
    </location>
</feature>
<dbReference type="STRING" id="1628148.BI198_09205"/>
<dbReference type="PANTHER" id="PTHR11963:SF23">
    <property type="entry name" value="CYTOSOL AMINOPEPTIDASE"/>
    <property type="match status" value="1"/>
</dbReference>
<evidence type="ECO:0000256" key="3">
    <source>
        <dbReference type="ARBA" id="ARBA00022670"/>
    </source>
</evidence>
<comment type="similarity">
    <text evidence="1">Belongs to the peptidase M17 family.</text>
</comment>
<keyword evidence="5" id="KW-0464">Manganese</keyword>
<evidence type="ECO:0000313" key="9">
    <source>
        <dbReference type="Proteomes" id="UP000242258"/>
    </source>
</evidence>
<dbReference type="GO" id="GO:0005737">
    <property type="term" value="C:cytoplasm"/>
    <property type="evidence" value="ECO:0007669"/>
    <property type="project" value="InterPro"/>
</dbReference>
<keyword evidence="2" id="KW-0031">Aminopeptidase</keyword>
<evidence type="ECO:0000256" key="1">
    <source>
        <dbReference type="ARBA" id="ARBA00009528"/>
    </source>
</evidence>
<dbReference type="Gene3D" id="3.40.630.10">
    <property type="entry name" value="Zn peptidases"/>
    <property type="match status" value="1"/>
</dbReference>
<proteinExistence type="inferred from homology"/>
<dbReference type="GO" id="GO:0030145">
    <property type="term" value="F:manganese ion binding"/>
    <property type="evidence" value="ECO:0007669"/>
    <property type="project" value="InterPro"/>
</dbReference>
<keyword evidence="4" id="KW-0378">Hydrolase</keyword>
<dbReference type="PROSITE" id="PS00631">
    <property type="entry name" value="CYTOSOL_AP"/>
    <property type="match status" value="1"/>
</dbReference>
<feature type="domain" description="Cytosol aminopeptidase" evidence="7">
    <location>
        <begin position="369"/>
        <end position="376"/>
    </location>
</feature>
<keyword evidence="9" id="KW-1185">Reference proteome</keyword>
<dbReference type="GO" id="GO:0006508">
    <property type="term" value="P:proteolysis"/>
    <property type="evidence" value="ECO:0007669"/>
    <property type="project" value="UniProtKB-KW"/>
</dbReference>
<keyword evidence="6" id="KW-0732">Signal</keyword>
<evidence type="ECO:0000313" key="8">
    <source>
        <dbReference type="EMBL" id="OEY69718.1"/>
    </source>
</evidence>
<dbReference type="Pfam" id="PF00883">
    <property type="entry name" value="Peptidase_M17"/>
    <property type="match status" value="1"/>
</dbReference>
<dbReference type="GO" id="GO:0070006">
    <property type="term" value="F:metalloaminopeptidase activity"/>
    <property type="evidence" value="ECO:0007669"/>
    <property type="project" value="InterPro"/>
</dbReference>
<evidence type="ECO:0000256" key="2">
    <source>
        <dbReference type="ARBA" id="ARBA00022438"/>
    </source>
</evidence>
<dbReference type="InterPro" id="IPR008283">
    <property type="entry name" value="Peptidase_M17_N"/>
</dbReference>
<evidence type="ECO:0000259" key="7">
    <source>
        <dbReference type="PROSITE" id="PS00631"/>
    </source>
</evidence>
<keyword evidence="3" id="KW-0645">Protease</keyword>
<organism evidence="8 9">
    <name type="scientific">Rheinheimera salexigens</name>
    <dbReference type="NCBI Taxonomy" id="1628148"/>
    <lineage>
        <taxon>Bacteria</taxon>
        <taxon>Pseudomonadati</taxon>
        <taxon>Pseudomonadota</taxon>
        <taxon>Gammaproteobacteria</taxon>
        <taxon>Chromatiales</taxon>
        <taxon>Chromatiaceae</taxon>
        <taxon>Rheinheimera</taxon>
    </lineage>
</organism>
<dbReference type="Pfam" id="PF02789">
    <property type="entry name" value="Peptidase_M17_N"/>
    <property type="match status" value="1"/>
</dbReference>
<feature type="chain" id="PRO_5009200438" evidence="6">
    <location>
        <begin position="26"/>
        <end position="521"/>
    </location>
</feature>
<dbReference type="PANTHER" id="PTHR11963">
    <property type="entry name" value="LEUCINE AMINOPEPTIDASE-RELATED"/>
    <property type="match status" value="1"/>
</dbReference>
<protein>
    <submittedName>
        <fullName evidence="8">Peptidase M17</fullName>
    </submittedName>
</protein>
<dbReference type="SUPFAM" id="SSF52949">
    <property type="entry name" value="Macro domain-like"/>
    <property type="match status" value="1"/>
</dbReference>
<gene>
    <name evidence="8" type="ORF">BI198_09205</name>
</gene>
<evidence type="ECO:0000256" key="4">
    <source>
        <dbReference type="ARBA" id="ARBA00022801"/>
    </source>
</evidence>
<dbReference type="Gene3D" id="3.40.220.10">
    <property type="entry name" value="Leucine Aminopeptidase, subunit E, domain 1"/>
    <property type="match status" value="1"/>
</dbReference>
<sequence>MNLRNKMKKPLLWCAVALFSFSTMAVTPQPFLKTQVQFNQSQQQADILVILVPENITELNMAKWSKVTRSQINRAIQVAEFTGKSGTKLEIVAPVGLDFGRVVLLGVGEPAQLSRAKAEELGATLSTHVNATKAKRVHVNSQLISDIELNTTISASLAHGMELRNYRFDRFKSKPAARPEQKYSLQVADVKATQARYQQLHALAQGVFTARELTNLPGSSGYPEVFANYSREVLEPLGVKVTILTPEQVKALGMGSLYGVSQGSDNKSYLLIAHWQGAPGQPIALVGKGNTYDTGGYNLKTTSSSIIRMHTDKAGAAAVVGAVQALAGQKAAVNVVAVAPLSINVISRDAQLPGDVVTAGDGSTIEIGSTDAEGRLILADGIWYAREHLKARAIVDIATLTGSKVRALGTAYSAVFTQDSAIEQTLRQAGEQVQERLWPLPLTGYDDITKSRIADRMNTGSPGAQAGAIFLQHFAADTPWAHVDMAGDAFSATAKGIHPEGSNGYGVRLLTEWVQLYQQAN</sequence>
<dbReference type="PRINTS" id="PR00481">
    <property type="entry name" value="LAMNOPPTDASE"/>
</dbReference>
<reference evidence="9" key="1">
    <citation type="submission" date="2016-09" db="EMBL/GenBank/DDBJ databases">
        <authorList>
            <person name="Wan X."/>
            <person name="Hou S."/>
        </authorList>
    </citation>
    <scope>NUCLEOTIDE SEQUENCE [LARGE SCALE GENOMIC DNA]</scope>
    <source>
        <strain evidence="9">KH87</strain>
    </source>
</reference>